<evidence type="ECO:0000256" key="1">
    <source>
        <dbReference type="SAM" id="SignalP"/>
    </source>
</evidence>
<protein>
    <recommendedName>
        <fullName evidence="4">Lipoprotein</fullName>
    </recommendedName>
</protein>
<reference evidence="2 3" key="1">
    <citation type="submission" date="2018-06" db="EMBL/GenBank/DDBJ databases">
        <authorList>
            <consortium name="Pathogen Informatics"/>
            <person name="Doyle S."/>
        </authorList>
    </citation>
    <scope>NUCLEOTIDE SEQUENCE [LARGE SCALE GENOMIC DNA]</scope>
    <source>
        <strain evidence="2 3">NCTC5908</strain>
    </source>
</reference>
<dbReference type="AlphaFoldDB" id="A0A336NAL9"/>
<proteinExistence type="predicted"/>
<evidence type="ECO:0000313" key="3">
    <source>
        <dbReference type="Proteomes" id="UP000253728"/>
    </source>
</evidence>
<accession>A0A336NAL9</accession>
<dbReference type="PROSITE" id="PS51257">
    <property type="entry name" value="PROKAR_LIPOPROTEIN"/>
    <property type="match status" value="1"/>
</dbReference>
<keyword evidence="1" id="KW-0732">Signal</keyword>
<evidence type="ECO:0008006" key="4">
    <source>
        <dbReference type="Google" id="ProtNLM"/>
    </source>
</evidence>
<sequence>MKFYRFITTLLTVATLSGCATAMFWHGNNPNESKEVQQTVAKDKIYSFAVVNKIIASFRKVA</sequence>
<feature type="chain" id="PRO_5016405893" description="Lipoprotein" evidence="1">
    <location>
        <begin position="23"/>
        <end position="62"/>
    </location>
</feature>
<name>A0A336NAL9_AGGAP</name>
<feature type="signal peptide" evidence="1">
    <location>
        <begin position="1"/>
        <end position="22"/>
    </location>
</feature>
<dbReference type="Proteomes" id="UP000253728">
    <property type="component" value="Unassembled WGS sequence"/>
</dbReference>
<organism evidence="2 3">
    <name type="scientific">Aggregatibacter aphrophilus</name>
    <name type="common">Haemophilus aphrophilus</name>
    <dbReference type="NCBI Taxonomy" id="732"/>
    <lineage>
        <taxon>Bacteria</taxon>
        <taxon>Pseudomonadati</taxon>
        <taxon>Pseudomonadota</taxon>
        <taxon>Gammaproteobacteria</taxon>
        <taxon>Pasteurellales</taxon>
        <taxon>Pasteurellaceae</taxon>
        <taxon>Aggregatibacter</taxon>
    </lineage>
</organism>
<evidence type="ECO:0000313" key="2">
    <source>
        <dbReference type="EMBL" id="SSZ30098.1"/>
    </source>
</evidence>
<dbReference type="EMBL" id="UFSP01000003">
    <property type="protein sequence ID" value="SSZ30098.1"/>
    <property type="molecule type" value="Genomic_DNA"/>
</dbReference>
<gene>
    <name evidence="2" type="ORF">NCTC5908_01917</name>
</gene>